<comment type="caution">
    <text evidence="1">The sequence shown here is derived from an EMBL/GenBank/DDBJ whole genome shotgun (WGS) entry which is preliminary data.</text>
</comment>
<dbReference type="AlphaFoldDB" id="A0AAP2Z7E2"/>
<sequence length="156" mass="17325">MARIWVTNGTPTMPGVLNPLTAACDRGYVPDEAWVLSNPGVAESVSEATDQFEVIIDAYDGDADVSAHELDHETDFRGIIEFYRSNIEAARENGDTIAVDVTPGRKFMSAIAFQAGFKFDADHVFYFHRKSGGYYGQFYAEIPRTATDLIDFKEVL</sequence>
<keyword evidence="2" id="KW-1185">Reference proteome</keyword>
<evidence type="ECO:0000313" key="1">
    <source>
        <dbReference type="EMBL" id="MCU4751926.1"/>
    </source>
</evidence>
<evidence type="ECO:0008006" key="3">
    <source>
        <dbReference type="Google" id="ProtNLM"/>
    </source>
</evidence>
<gene>
    <name evidence="1" type="ORF">OB919_08010</name>
</gene>
<organism evidence="1 2">
    <name type="scientific">Natronosalvus hydrolyticus</name>
    <dbReference type="NCBI Taxonomy" id="2979988"/>
    <lineage>
        <taxon>Archaea</taxon>
        <taxon>Methanobacteriati</taxon>
        <taxon>Methanobacteriota</taxon>
        <taxon>Stenosarchaea group</taxon>
        <taxon>Halobacteria</taxon>
        <taxon>Halobacteriales</taxon>
        <taxon>Natrialbaceae</taxon>
        <taxon>Natronosalvus</taxon>
    </lineage>
</organism>
<dbReference type="PROSITE" id="PS51257">
    <property type="entry name" value="PROKAR_LIPOPROTEIN"/>
    <property type="match status" value="1"/>
</dbReference>
<reference evidence="1 2" key="1">
    <citation type="submission" date="2022-09" db="EMBL/GenBank/DDBJ databases">
        <title>Enrichment on poylsaccharides allowed isolation of novel metabolic and taxonomic groups of Haloarchaea.</title>
        <authorList>
            <person name="Sorokin D.Y."/>
            <person name="Elcheninov A.G."/>
            <person name="Khizhniak T.V."/>
            <person name="Kolganova T.V."/>
            <person name="Kublanov I.V."/>
        </authorList>
    </citation>
    <scope>NUCLEOTIDE SEQUENCE [LARGE SCALE GENOMIC DNA]</scope>
    <source>
        <strain evidence="1 2">AArc-curdl1</strain>
    </source>
</reference>
<dbReference type="RefSeq" id="WP_342808193.1">
    <property type="nucleotide sequence ID" value="NZ_JAOPJZ010000004.1"/>
</dbReference>
<proteinExistence type="predicted"/>
<accession>A0AAP2Z7E2</accession>
<name>A0AAP2Z7E2_9EURY</name>
<dbReference type="EMBL" id="JAOPJZ010000004">
    <property type="protein sequence ID" value="MCU4751926.1"/>
    <property type="molecule type" value="Genomic_DNA"/>
</dbReference>
<dbReference type="Gene3D" id="3.40.50.10770">
    <property type="entry name" value="Hypothetical protein VC1899 like domain (Restriction endonuclease-like)"/>
    <property type="match status" value="1"/>
</dbReference>
<protein>
    <recommendedName>
        <fullName evidence="3">CRISPR-associated protein</fullName>
    </recommendedName>
</protein>
<dbReference type="Proteomes" id="UP001321047">
    <property type="component" value="Unassembled WGS sequence"/>
</dbReference>
<evidence type="ECO:0000313" key="2">
    <source>
        <dbReference type="Proteomes" id="UP001321047"/>
    </source>
</evidence>